<evidence type="ECO:0000313" key="2">
    <source>
        <dbReference type="Proteomes" id="UP001432180"/>
    </source>
</evidence>
<keyword evidence="2" id="KW-1185">Reference proteome</keyword>
<evidence type="ECO:0000313" key="1">
    <source>
        <dbReference type="EMBL" id="WPL17657.1"/>
    </source>
</evidence>
<dbReference type="EMBL" id="CP121472">
    <property type="protein sequence ID" value="WPL17657.1"/>
    <property type="molecule type" value="Genomic_DNA"/>
</dbReference>
<sequence length="46" mass="5609">MRIQTSVFYLLYFIRKRIWCIVRQLSNVKFRRVGLHFLFVAVLYGG</sequence>
<reference evidence="1 2" key="1">
    <citation type="journal article" date="2023" name="Microorganisms">
        <title>Thiorhodovibrio frisius and Trv. litoralis spp. nov., Two Novel Members from a Clade of Fastidious Purple Sulfur Bacteria That Exhibit Unique Red-Shifted Light-Harvesting Capabilities.</title>
        <authorList>
            <person name="Methner A."/>
            <person name="Kuzyk S.B."/>
            <person name="Petersen J."/>
            <person name="Bauer S."/>
            <person name="Brinkmann H."/>
            <person name="Sichau K."/>
            <person name="Wanner G."/>
            <person name="Wolf J."/>
            <person name="Neumann-Schaal M."/>
            <person name="Henke P."/>
            <person name="Tank M."/>
            <person name="Sproer C."/>
            <person name="Bunk B."/>
            <person name="Overmann J."/>
        </authorList>
    </citation>
    <scope>NUCLEOTIDE SEQUENCE [LARGE SCALE GENOMIC DNA]</scope>
    <source>
        <strain evidence="1 2">DSM 6702</strain>
    </source>
</reference>
<accession>A0ABZ0S9Q5</accession>
<dbReference type="Proteomes" id="UP001432180">
    <property type="component" value="Chromosome"/>
</dbReference>
<protein>
    <submittedName>
        <fullName evidence="1">Uncharacterized protein</fullName>
    </submittedName>
</protein>
<organism evidence="1 2">
    <name type="scientific">Thiorhodovibrio winogradskyi</name>
    <dbReference type="NCBI Taxonomy" id="77007"/>
    <lineage>
        <taxon>Bacteria</taxon>
        <taxon>Pseudomonadati</taxon>
        <taxon>Pseudomonadota</taxon>
        <taxon>Gammaproteobacteria</taxon>
        <taxon>Chromatiales</taxon>
        <taxon>Chromatiaceae</taxon>
        <taxon>Thiorhodovibrio</taxon>
    </lineage>
</organism>
<name>A0ABZ0S9Q5_9GAMM</name>
<gene>
    <name evidence="1" type="ORF">Thiowin_02692</name>
</gene>
<proteinExistence type="predicted"/>